<dbReference type="Gene3D" id="3.40.50.2000">
    <property type="entry name" value="Glycogen Phosphorylase B"/>
    <property type="match status" value="2"/>
</dbReference>
<dbReference type="SUPFAM" id="SSF53448">
    <property type="entry name" value="Nucleotide-diphospho-sugar transferases"/>
    <property type="match status" value="1"/>
</dbReference>
<dbReference type="Gene3D" id="3.90.550.10">
    <property type="entry name" value="Spore Coat Polysaccharide Biosynthesis Protein SpsA, Chain A"/>
    <property type="match status" value="1"/>
</dbReference>
<feature type="compositionally biased region" description="Basic and acidic residues" evidence="1">
    <location>
        <begin position="912"/>
        <end position="921"/>
    </location>
</feature>
<dbReference type="GO" id="GO:0016740">
    <property type="term" value="F:transferase activity"/>
    <property type="evidence" value="ECO:0007669"/>
    <property type="project" value="UniProtKB-KW"/>
</dbReference>
<evidence type="ECO:0000259" key="2">
    <source>
        <dbReference type="Pfam" id="PF00535"/>
    </source>
</evidence>
<accession>A0A518AZT4</accession>
<evidence type="ECO:0000313" key="3">
    <source>
        <dbReference type="EMBL" id="QDU60222.1"/>
    </source>
</evidence>
<evidence type="ECO:0000313" key="4">
    <source>
        <dbReference type="Proteomes" id="UP000317093"/>
    </source>
</evidence>
<dbReference type="OrthoDB" id="9771846at2"/>
<reference evidence="3 4" key="1">
    <citation type="submission" date="2019-02" db="EMBL/GenBank/DDBJ databases">
        <title>Deep-cultivation of Planctomycetes and their phenomic and genomic characterization uncovers novel biology.</title>
        <authorList>
            <person name="Wiegand S."/>
            <person name="Jogler M."/>
            <person name="Boedeker C."/>
            <person name="Pinto D."/>
            <person name="Vollmers J."/>
            <person name="Rivas-Marin E."/>
            <person name="Kohn T."/>
            <person name="Peeters S.H."/>
            <person name="Heuer A."/>
            <person name="Rast P."/>
            <person name="Oberbeckmann S."/>
            <person name="Bunk B."/>
            <person name="Jeske O."/>
            <person name="Meyerdierks A."/>
            <person name="Storesund J.E."/>
            <person name="Kallscheuer N."/>
            <person name="Luecker S."/>
            <person name="Lage O.M."/>
            <person name="Pohl T."/>
            <person name="Merkel B.J."/>
            <person name="Hornburger P."/>
            <person name="Mueller R.-W."/>
            <person name="Bruemmer F."/>
            <person name="Labrenz M."/>
            <person name="Spormann A.M."/>
            <person name="Op den Camp H."/>
            <person name="Overmann J."/>
            <person name="Amann R."/>
            <person name="Jetten M.S.M."/>
            <person name="Mascher T."/>
            <person name="Medema M.H."/>
            <person name="Devos D.P."/>
            <person name="Kaster A.-K."/>
            <person name="Ovreas L."/>
            <person name="Rohde M."/>
            <person name="Galperin M.Y."/>
            <person name="Jogler C."/>
        </authorList>
    </citation>
    <scope>NUCLEOTIDE SEQUENCE [LARGE SCALE GENOMIC DNA]</scope>
    <source>
        <strain evidence="3 4">Pan216</strain>
    </source>
</reference>
<dbReference type="EMBL" id="CP036279">
    <property type="protein sequence ID" value="QDU60222.1"/>
    <property type="molecule type" value="Genomic_DNA"/>
</dbReference>
<feature type="region of interest" description="Disordered" evidence="1">
    <location>
        <begin position="1"/>
        <end position="37"/>
    </location>
</feature>
<dbReference type="Pfam" id="PF13692">
    <property type="entry name" value="Glyco_trans_1_4"/>
    <property type="match status" value="1"/>
</dbReference>
<organism evidence="3 4">
    <name type="scientific">Kolteria novifilia</name>
    <dbReference type="NCBI Taxonomy" id="2527975"/>
    <lineage>
        <taxon>Bacteria</taxon>
        <taxon>Pseudomonadati</taxon>
        <taxon>Planctomycetota</taxon>
        <taxon>Planctomycetia</taxon>
        <taxon>Kolteriales</taxon>
        <taxon>Kolteriaceae</taxon>
        <taxon>Kolteria</taxon>
    </lineage>
</organism>
<dbReference type="PANTHER" id="PTHR43179:SF7">
    <property type="entry name" value="RHAMNOSYLTRANSFERASE WBBL"/>
    <property type="match status" value="1"/>
</dbReference>
<dbReference type="Proteomes" id="UP000317093">
    <property type="component" value="Chromosome"/>
</dbReference>
<dbReference type="Pfam" id="PF00535">
    <property type="entry name" value="Glycos_transf_2"/>
    <property type="match status" value="1"/>
</dbReference>
<feature type="compositionally biased region" description="Low complexity" evidence="1">
    <location>
        <begin position="7"/>
        <end position="16"/>
    </location>
</feature>
<dbReference type="SUPFAM" id="SSF53756">
    <property type="entry name" value="UDP-Glycosyltransferase/glycogen phosphorylase"/>
    <property type="match status" value="1"/>
</dbReference>
<keyword evidence="3" id="KW-0808">Transferase</keyword>
<name>A0A518AZT4_9BACT</name>
<protein>
    <submittedName>
        <fullName evidence="3">Glycosyl transferases group 1</fullName>
    </submittedName>
</protein>
<proteinExistence type="predicted"/>
<dbReference type="KEGG" id="knv:Pan216_10610"/>
<dbReference type="InterPro" id="IPR029044">
    <property type="entry name" value="Nucleotide-diphossugar_trans"/>
</dbReference>
<dbReference type="PANTHER" id="PTHR43179">
    <property type="entry name" value="RHAMNOSYLTRANSFERASE WBBL"/>
    <property type="match status" value="1"/>
</dbReference>
<dbReference type="RefSeq" id="WP_145255728.1">
    <property type="nucleotide sequence ID" value="NZ_CP036279.1"/>
</dbReference>
<dbReference type="AlphaFoldDB" id="A0A518AZT4"/>
<feature type="region of interest" description="Disordered" evidence="1">
    <location>
        <begin position="896"/>
        <end position="921"/>
    </location>
</feature>
<evidence type="ECO:0000256" key="1">
    <source>
        <dbReference type="SAM" id="MobiDB-lite"/>
    </source>
</evidence>
<dbReference type="InterPro" id="IPR001173">
    <property type="entry name" value="Glyco_trans_2-like"/>
</dbReference>
<gene>
    <name evidence="3" type="ORF">Pan216_10610</name>
</gene>
<sequence>MATLLASSASCCPSSDKSCEASRSSSTNDGHPPNHALATRNDQRLLLARAALSRWQGVGDWRLFAPLAWLVRLLRPRLHDQTSLLRVSQSFDTVGEPLAPADLDQWSAEYLLPAWFPKGWMRIECAFDGHPAACALVEAVPLSEHEPDQPIARFERVGRDGIRWIHLDGPALGLRIVVREGGEEFRLLRFNARHVPWRRWTQWSHALGARSRSGGASFSERPTGLRVVGEHTPLDLPVATTPVRERSAGEPPVLYILAQPPTEEAANTIVHHVRRLRQRGRTVRVTSLEGASALVRTCLSTTFDSKEELAESLAGFRGNKIACDALAAQLVAESLCGSDRGFALVLDPSVKVNVDGLDFRATGRRLTWIVERAAVGRRLREFIGREPLTIGFGVDGESEEDSDESEVPRDYFLLAAFGSSDGVGGEAERQTEGLLRQVLERCLRLSDQTRVVTIGSDVIASTSFSPGHYHVESPSPDQRKRLWRRAGLFLCVGATAEAHRQVVEAMAHGCPVVTIDSEVHAEVCRDGQTAMVAPRGDVEGLARKCLMIQSDPRLARQLSLAAHHVVDAWTWDRTIHRLERALAGQPLRQREAPRFEQPAWRPCEWYDEYPDLDLLEPATLDWSVVITAESDRIDEAAECLRSCHANAPQGLSIEYLVVIDGSYGDHARRRFERIPGLPSCRIIHHHQSLGIGATINRGLAGSRGRFVLVCSPTLRWREPWGASLGRAFAVDSRVGILGGKILVGDGTVQSAGFQKAEGSLEWHPRLAGCRGDDPRGGESRYDWFAPLTLWAVRRETLQRLGGLSIGMTTTHADIDYGLRAWTEGIRVGYVADLVSHVEQHSWVPDVDDMTLDGMPLILEERARADVAYFTKKWAALRFVETFEMLVDVAELGRWSRGEPSRTDPVASPNQFVHDHATLSSF</sequence>
<keyword evidence="4" id="KW-1185">Reference proteome</keyword>
<feature type="domain" description="Glycosyltransferase 2-like" evidence="2">
    <location>
        <begin position="631"/>
        <end position="710"/>
    </location>
</feature>